<reference evidence="6 7" key="1">
    <citation type="submission" date="2018-05" db="EMBL/GenBank/DDBJ databases">
        <title>Draft genome sequence of Scytalidium lignicola DSM 105466, a ubiquitous saprotrophic fungus.</title>
        <authorList>
            <person name="Buettner E."/>
            <person name="Gebauer A.M."/>
            <person name="Hofrichter M."/>
            <person name="Liers C."/>
            <person name="Kellner H."/>
        </authorList>
    </citation>
    <scope>NUCLEOTIDE SEQUENCE [LARGE SCALE GENOMIC DNA]</scope>
    <source>
        <strain evidence="6 7">DSM 105466</strain>
    </source>
</reference>
<dbReference type="Pfam" id="PF13637">
    <property type="entry name" value="Ank_4"/>
    <property type="match status" value="2"/>
</dbReference>
<dbReference type="PANTHER" id="PTHR24173">
    <property type="entry name" value="ANKYRIN REPEAT CONTAINING"/>
    <property type="match status" value="1"/>
</dbReference>
<dbReference type="PROSITE" id="PS50088">
    <property type="entry name" value="ANK_REPEAT"/>
    <property type="match status" value="7"/>
</dbReference>
<feature type="repeat" description="ANK" evidence="3">
    <location>
        <begin position="752"/>
        <end position="774"/>
    </location>
</feature>
<evidence type="ECO:0000259" key="4">
    <source>
        <dbReference type="Pfam" id="PF22939"/>
    </source>
</evidence>
<evidence type="ECO:0000256" key="3">
    <source>
        <dbReference type="PROSITE-ProRule" id="PRU00023"/>
    </source>
</evidence>
<accession>A0A3E2HFB1</accession>
<dbReference type="Gene3D" id="3.40.50.300">
    <property type="entry name" value="P-loop containing nucleotide triphosphate hydrolases"/>
    <property type="match status" value="1"/>
</dbReference>
<dbReference type="InterPro" id="IPR056884">
    <property type="entry name" value="NPHP3-like_N"/>
</dbReference>
<dbReference type="Proteomes" id="UP000258309">
    <property type="component" value="Unassembled WGS sequence"/>
</dbReference>
<keyword evidence="1" id="KW-0677">Repeat</keyword>
<feature type="domain" description="GPI inositol-deacylase winged helix" evidence="4">
    <location>
        <begin position="397"/>
        <end position="474"/>
    </location>
</feature>
<dbReference type="InterPro" id="IPR002110">
    <property type="entry name" value="Ankyrin_rpt"/>
</dbReference>
<gene>
    <name evidence="6" type="ORF">B7463_g4512</name>
</gene>
<sequence>MGDPFGTTTGIAGIISLVIQITKEVVQFGLDWKDAPENVKTFMAELGTLKTVLSETNTNIIFNPDFAEVFQGQHSLLLKQLGSHAPPTTDAKSMLQVCQRGLDSLLKELKKRGQDHRLGWERLKGAFLAKDTRDSVENLCRQCQTLNNMLSIDTAVIGVTTFKEIKDVRREQQEWRQEDTKISSAIKRDVDQSIRWQNNRDFQTILDWLTPIDYATQQSDFINRRQAGTGQWLLDSTEFQTWLNTNKETLFCPGIPGAGKTILTSIVIEELNSRFFEDSTIGIAYIYCNFRRKDEQKINDLLASLLKQLAMCLPSIPSSKPKLQEEIKAEIANCVEGMFLLAQLYLSSLEDKTTVKAIRSALKQFQKQIQKSNEDKKLEILSLAYEQTMEKINGQQEGFQLLAKKVLSWITCANRPLKTIELQHAIAVEENHLELDEDNLPEIEDMVSVCAGLVTIDEDNNIIRLVHYTTQEYFERTQSYWFPDAEADITKTCITYLSFNVFESGFCQTDDEFEKRLQSNQFFEYASQNWGHHAGKTSTLSEASSQAIINFLESEAKVNASSQGLLAIKIYIVDSNYSQRVPWMTGLHLTVLFGTVAVVKLLLEKGKVDVDSKDAYGETPLSYASGQGHEAVVKFLLEIDKVNVNSKDIYGQMPLLYAVKNGHEAVVKLLLKTGKVNVNSKDTYGQTPLLYATKNGHEAIVKLLLKTGKVDVNSKDTYGQTPLLYAAGEGNKAIVKLLLKTGKVNVNSKDAYGQTPLSYTARKGNEAIVKLLLETSKVDVNPKDIYGQMPLLYAAKNGHEAVVKLLLKTGKVDVNSKDIYGQTPLLYAAKNGHEAVVKLLLEKGVEAGIENRSGWTALQLAAFNKHEGVEQLFVVHRPSELEDFYGLQHLFLIE</sequence>
<dbReference type="InterPro" id="IPR036770">
    <property type="entry name" value="Ankyrin_rpt-contain_sf"/>
</dbReference>
<dbReference type="Gene3D" id="1.25.40.20">
    <property type="entry name" value="Ankyrin repeat-containing domain"/>
    <property type="match status" value="3"/>
</dbReference>
<feature type="repeat" description="ANK" evidence="3">
    <location>
        <begin position="650"/>
        <end position="674"/>
    </location>
</feature>
<dbReference type="InterPro" id="IPR054471">
    <property type="entry name" value="GPIID_WHD"/>
</dbReference>
<keyword evidence="2 3" id="KW-0040">ANK repeat</keyword>
<evidence type="ECO:0000313" key="6">
    <source>
        <dbReference type="EMBL" id="RFU31833.1"/>
    </source>
</evidence>
<evidence type="ECO:0000259" key="5">
    <source>
        <dbReference type="Pfam" id="PF24883"/>
    </source>
</evidence>
<name>A0A3E2HFB1_SCYLI</name>
<feature type="non-terminal residue" evidence="6">
    <location>
        <position position="894"/>
    </location>
</feature>
<dbReference type="Pfam" id="PF24883">
    <property type="entry name" value="NPHP3_N"/>
    <property type="match status" value="1"/>
</dbReference>
<dbReference type="SUPFAM" id="SSF52540">
    <property type="entry name" value="P-loop containing nucleoside triphosphate hydrolases"/>
    <property type="match status" value="1"/>
</dbReference>
<comment type="caution">
    <text evidence="6">The sequence shown here is derived from an EMBL/GenBank/DDBJ whole genome shotgun (WGS) entry which is preliminary data.</text>
</comment>
<feature type="repeat" description="ANK" evidence="3">
    <location>
        <begin position="616"/>
        <end position="638"/>
    </location>
</feature>
<dbReference type="PROSITE" id="PS50297">
    <property type="entry name" value="ANK_REP_REGION"/>
    <property type="match status" value="7"/>
</dbReference>
<feature type="repeat" description="ANK" evidence="3">
    <location>
        <begin position="820"/>
        <end position="852"/>
    </location>
</feature>
<dbReference type="AlphaFoldDB" id="A0A3E2HFB1"/>
<evidence type="ECO:0000256" key="2">
    <source>
        <dbReference type="ARBA" id="ARBA00023043"/>
    </source>
</evidence>
<dbReference type="SUPFAM" id="SSF48403">
    <property type="entry name" value="Ankyrin repeat"/>
    <property type="match status" value="1"/>
</dbReference>
<feature type="non-terminal residue" evidence="6">
    <location>
        <position position="1"/>
    </location>
</feature>
<keyword evidence="7" id="KW-1185">Reference proteome</keyword>
<dbReference type="PANTHER" id="PTHR24173:SF74">
    <property type="entry name" value="ANKYRIN REPEAT DOMAIN-CONTAINING PROTEIN 16"/>
    <property type="match status" value="1"/>
</dbReference>
<dbReference type="Pfam" id="PF12796">
    <property type="entry name" value="Ank_2"/>
    <property type="match status" value="2"/>
</dbReference>
<dbReference type="InterPro" id="IPR027417">
    <property type="entry name" value="P-loop_NTPase"/>
</dbReference>
<dbReference type="Pfam" id="PF22939">
    <property type="entry name" value="WHD_GPIID"/>
    <property type="match status" value="1"/>
</dbReference>
<dbReference type="OrthoDB" id="195446at2759"/>
<protein>
    <submittedName>
        <fullName evidence="6">Uncharacterized protein</fullName>
    </submittedName>
</protein>
<feature type="repeat" description="ANK" evidence="3">
    <location>
        <begin position="786"/>
        <end position="810"/>
    </location>
</feature>
<dbReference type="STRING" id="5539.A0A3E2HFB1"/>
<dbReference type="SMART" id="SM00248">
    <property type="entry name" value="ANK"/>
    <property type="match status" value="9"/>
</dbReference>
<evidence type="ECO:0000256" key="1">
    <source>
        <dbReference type="ARBA" id="ARBA00022737"/>
    </source>
</evidence>
<evidence type="ECO:0000313" key="7">
    <source>
        <dbReference type="Proteomes" id="UP000258309"/>
    </source>
</evidence>
<dbReference type="EMBL" id="NCSJ02000067">
    <property type="protein sequence ID" value="RFU31833.1"/>
    <property type="molecule type" value="Genomic_DNA"/>
</dbReference>
<proteinExistence type="predicted"/>
<dbReference type="OMA" id="DIENEMH"/>
<feature type="repeat" description="ANK" evidence="3">
    <location>
        <begin position="684"/>
        <end position="708"/>
    </location>
</feature>
<organism evidence="6 7">
    <name type="scientific">Scytalidium lignicola</name>
    <name type="common">Hyphomycete</name>
    <dbReference type="NCBI Taxonomy" id="5539"/>
    <lineage>
        <taxon>Eukaryota</taxon>
        <taxon>Fungi</taxon>
        <taxon>Dikarya</taxon>
        <taxon>Ascomycota</taxon>
        <taxon>Pezizomycotina</taxon>
        <taxon>Leotiomycetes</taxon>
        <taxon>Leotiomycetes incertae sedis</taxon>
        <taxon>Scytalidium</taxon>
    </lineage>
</organism>
<feature type="domain" description="Nephrocystin 3-like N-terminal" evidence="5">
    <location>
        <begin position="228"/>
        <end position="326"/>
    </location>
</feature>
<feature type="repeat" description="ANK" evidence="3">
    <location>
        <begin position="718"/>
        <end position="742"/>
    </location>
</feature>